<dbReference type="RefSeq" id="WP_311533493.1">
    <property type="nucleotide sequence ID" value="NZ_JAVRHQ010000002.1"/>
</dbReference>
<dbReference type="InterPro" id="IPR006665">
    <property type="entry name" value="OmpA-like"/>
</dbReference>
<evidence type="ECO:0000259" key="3">
    <source>
        <dbReference type="PROSITE" id="PS51123"/>
    </source>
</evidence>
<evidence type="ECO:0000313" key="5">
    <source>
        <dbReference type="Proteomes" id="UP001262889"/>
    </source>
</evidence>
<proteinExistence type="predicted"/>
<dbReference type="PROSITE" id="PS51257">
    <property type="entry name" value="PROKAR_LIPOPROTEIN"/>
    <property type="match status" value="1"/>
</dbReference>
<dbReference type="SUPFAM" id="SSF103088">
    <property type="entry name" value="OmpA-like"/>
    <property type="match status" value="1"/>
</dbReference>
<keyword evidence="5" id="KW-1185">Reference proteome</keyword>
<feature type="domain" description="OmpA-like" evidence="3">
    <location>
        <begin position="142"/>
        <end position="265"/>
    </location>
</feature>
<comment type="caution">
    <text evidence="4">The sequence shown here is derived from an EMBL/GenBank/DDBJ whole genome shotgun (WGS) entry which is preliminary data.</text>
</comment>
<evidence type="ECO:0000313" key="4">
    <source>
        <dbReference type="EMBL" id="MDT0641783.1"/>
    </source>
</evidence>
<dbReference type="Proteomes" id="UP001262889">
    <property type="component" value="Unassembled WGS sequence"/>
</dbReference>
<name>A0ABU3C612_9FLAO</name>
<accession>A0ABU3C612</accession>
<dbReference type="InterPro" id="IPR050330">
    <property type="entry name" value="Bact_OuterMem_StrucFunc"/>
</dbReference>
<reference evidence="4 5" key="1">
    <citation type="submission" date="2023-09" db="EMBL/GenBank/DDBJ databases">
        <authorList>
            <person name="Rey-Velasco X."/>
        </authorList>
    </citation>
    <scope>NUCLEOTIDE SEQUENCE [LARGE SCALE GENOMIC DNA]</scope>
    <source>
        <strain evidence="4 5">F363</strain>
    </source>
</reference>
<dbReference type="CDD" id="cd07185">
    <property type="entry name" value="OmpA_C-like"/>
    <property type="match status" value="1"/>
</dbReference>
<dbReference type="PANTHER" id="PTHR30329">
    <property type="entry name" value="STATOR ELEMENT OF FLAGELLAR MOTOR COMPLEX"/>
    <property type="match status" value="1"/>
</dbReference>
<dbReference type="Gene3D" id="3.30.1330.60">
    <property type="entry name" value="OmpA-like domain"/>
    <property type="match status" value="1"/>
</dbReference>
<evidence type="ECO:0000256" key="1">
    <source>
        <dbReference type="PROSITE-ProRule" id="PRU00473"/>
    </source>
</evidence>
<dbReference type="Pfam" id="PF00691">
    <property type="entry name" value="OmpA"/>
    <property type="match status" value="1"/>
</dbReference>
<keyword evidence="1" id="KW-0472">Membrane</keyword>
<keyword evidence="2" id="KW-0175">Coiled coil</keyword>
<evidence type="ECO:0000256" key="2">
    <source>
        <dbReference type="SAM" id="Coils"/>
    </source>
</evidence>
<protein>
    <submittedName>
        <fullName evidence="4">OmpA family protein</fullName>
    </submittedName>
</protein>
<dbReference type="PROSITE" id="PS51123">
    <property type="entry name" value="OMPA_2"/>
    <property type="match status" value="1"/>
</dbReference>
<dbReference type="EMBL" id="JAVRHQ010000002">
    <property type="protein sequence ID" value="MDT0641783.1"/>
    <property type="molecule type" value="Genomic_DNA"/>
</dbReference>
<organism evidence="4 5">
    <name type="scientific">Autumnicola tepida</name>
    <dbReference type="NCBI Taxonomy" id="3075595"/>
    <lineage>
        <taxon>Bacteria</taxon>
        <taxon>Pseudomonadati</taxon>
        <taxon>Bacteroidota</taxon>
        <taxon>Flavobacteriia</taxon>
        <taxon>Flavobacteriales</taxon>
        <taxon>Flavobacteriaceae</taxon>
        <taxon>Autumnicola</taxon>
    </lineage>
</organism>
<dbReference type="PANTHER" id="PTHR30329:SF21">
    <property type="entry name" value="LIPOPROTEIN YIAD-RELATED"/>
    <property type="match status" value="1"/>
</dbReference>
<feature type="coiled-coil region" evidence="2">
    <location>
        <begin position="24"/>
        <end position="72"/>
    </location>
</feature>
<dbReference type="InterPro" id="IPR036737">
    <property type="entry name" value="OmpA-like_sf"/>
</dbReference>
<sequence length="296" mass="33176">MKKTIALTVLSAAMFTSCVSKKKYVALEDNLNDTRSELQKTRVAKEEIEGKYNAIEARVADYNAKINSLRESNNEKLEINDLTAMSNKNKQQMRATIAKMDPEKVQGAETLEDSINLAVSYNLKNSISEGADDEDIDISVDETVVMINVSDKLLFNSGSYRVSNKANDLLKKLADVIKSEPTMEVMIEGHTDDRTMVENSYLQDNWDLSVRRATAIVRLLQDKYGVSPEKLIAAGRSSYAPLVENDSKENMAKNRRTRIVIIPNLDKFLAMLDSEQSVAQQTQQNNELGNETALKQ</sequence>
<gene>
    <name evidence="4" type="ORF">RM553_02960</name>
</gene>